<evidence type="ECO:0000256" key="1">
    <source>
        <dbReference type="SAM" id="MobiDB-lite"/>
    </source>
</evidence>
<dbReference type="InterPro" id="IPR013320">
    <property type="entry name" value="ConA-like_dom_sf"/>
</dbReference>
<reference evidence="2" key="1">
    <citation type="submission" date="2021-04" db="EMBL/GenBank/DDBJ databases">
        <title>Genome seq and assembly of Streptomyces sp. RG38.</title>
        <authorList>
            <person name="Chhetri G."/>
        </authorList>
    </citation>
    <scope>NUCLEOTIDE SEQUENCE</scope>
    <source>
        <strain evidence="2">RG38</strain>
    </source>
</reference>
<gene>
    <name evidence="2" type="ORF">J5Y05_25905</name>
</gene>
<organism evidence="2 3">
    <name type="scientific">Streptomyces tagetis</name>
    <dbReference type="NCBI Taxonomy" id="2820809"/>
    <lineage>
        <taxon>Bacteria</taxon>
        <taxon>Bacillati</taxon>
        <taxon>Actinomycetota</taxon>
        <taxon>Actinomycetes</taxon>
        <taxon>Kitasatosporales</taxon>
        <taxon>Streptomycetaceae</taxon>
        <taxon>Streptomyces</taxon>
    </lineage>
</organism>
<sequence length="807" mass="85349">MWSRARGAGRAVGVLLGVALAVGSLPALSGEAVADTRAASPRTGARSAGDDAGGLTKTEATETAATESEAFAEAEKTGEAVEIASLRGETREVFATPEGELEAREHLRPVWTRTGGGWKRIDTDLAATAGGAVAPKASTMDMEFSGGGDGPLVRMRRAGRELSLSWPTPLPRPEIAGPAATYRSVLPEVDLRLTAQEDGFTQLLVVKTAEAAAGPELARLQLEMDTQGLSVAKTDEGGLQALDRGAQGAVFEASKPMMWDSGPGGLAPVEVEVPAGQNAVALTPDADVLKGEDTVYPVYIEPQWYSPRASAWTMVSKYRANSPQWKFNGESDAGMGYCGWSSCDPHDTKRLFYRIPTSRFAGTSILSAEFVVRNTWSASCAARTVELYETKGISSSTTWADQDNSGFWPRKLASESFAYGHAGCAAKDVGFNVKSAVQAAADREDVSMTFGLRAASESDGNAWKRFSDKAYLRVRYNRPPAQITMSQPTREDGGTCEKPSSAARVRGLGEIHADNVTDPDGDGVTAGWKPAMTAVKRSGSEEEARQFCEQRPQVKGRWTFETAHGSPLVTPDASAEGNAMTLYGGAEIGSGWVDGGVDLDGVDDYGVTSVVPVDTGGSFTVSAWAQAAAAPEHGVALLDVPGTAQSAFTVRYEPSATPETDPGRWRIVMAAADTGTATVTHVDNGQFFSPTDWTHLALVYDGFAKHLALYVNGELQVLACADADGDGMPDDSACTDRVSWADDVLSFASEQPLQLGRARTGTNTWGDYWPGTVSDLWAFQGALTTDQVRHLAVGMPGMPTAVPGEAT</sequence>
<evidence type="ECO:0000313" key="2">
    <source>
        <dbReference type="EMBL" id="MBQ0829896.1"/>
    </source>
</evidence>
<evidence type="ECO:0000313" key="3">
    <source>
        <dbReference type="Proteomes" id="UP000677875"/>
    </source>
</evidence>
<dbReference type="Gene3D" id="2.60.120.200">
    <property type="match status" value="1"/>
</dbReference>
<name>A0A940XP88_9ACTN</name>
<keyword evidence="3" id="KW-1185">Reference proteome</keyword>
<dbReference type="Pfam" id="PF13385">
    <property type="entry name" value="Laminin_G_3"/>
    <property type="match status" value="1"/>
</dbReference>
<dbReference type="NCBIfam" id="NF033679">
    <property type="entry name" value="DNRLRE_dom"/>
    <property type="match status" value="1"/>
</dbReference>
<dbReference type="AlphaFoldDB" id="A0A940XP88"/>
<dbReference type="EMBL" id="JAGPNL010000008">
    <property type="protein sequence ID" value="MBQ0829896.1"/>
    <property type="molecule type" value="Genomic_DNA"/>
</dbReference>
<comment type="caution">
    <text evidence="2">The sequence shown here is derived from an EMBL/GenBank/DDBJ whole genome shotgun (WGS) entry which is preliminary data.</text>
</comment>
<accession>A0A940XP88</accession>
<dbReference type="SUPFAM" id="SSF49899">
    <property type="entry name" value="Concanavalin A-like lectins/glucanases"/>
    <property type="match status" value="1"/>
</dbReference>
<dbReference type="Proteomes" id="UP000677875">
    <property type="component" value="Unassembled WGS sequence"/>
</dbReference>
<protein>
    <submittedName>
        <fullName evidence="2">LamG domain-containing protein</fullName>
    </submittedName>
</protein>
<proteinExistence type="predicted"/>
<feature type="region of interest" description="Disordered" evidence="1">
    <location>
        <begin position="31"/>
        <end position="57"/>
    </location>
</feature>